<organism evidence="13 14">
    <name type="scientific">Chanos chanos</name>
    <name type="common">Milkfish</name>
    <name type="synonym">Mugil chanos</name>
    <dbReference type="NCBI Taxonomy" id="29144"/>
    <lineage>
        <taxon>Eukaryota</taxon>
        <taxon>Metazoa</taxon>
        <taxon>Chordata</taxon>
        <taxon>Craniata</taxon>
        <taxon>Vertebrata</taxon>
        <taxon>Euteleostomi</taxon>
        <taxon>Actinopterygii</taxon>
        <taxon>Neopterygii</taxon>
        <taxon>Teleostei</taxon>
        <taxon>Ostariophysi</taxon>
        <taxon>Gonorynchiformes</taxon>
        <taxon>Chanidae</taxon>
        <taxon>Chanos</taxon>
    </lineage>
</organism>
<evidence type="ECO:0000256" key="8">
    <source>
        <dbReference type="ARBA" id="ARBA00023242"/>
    </source>
</evidence>
<dbReference type="FunCoup" id="A0A6J2VD93">
    <property type="interactions" value="2"/>
</dbReference>
<accession>A0A6J2VD93</accession>
<dbReference type="SMART" id="SM00213">
    <property type="entry name" value="UBQ"/>
    <property type="match status" value="1"/>
</dbReference>
<evidence type="ECO:0000256" key="6">
    <source>
        <dbReference type="ARBA" id="ARBA00022989"/>
    </source>
</evidence>
<dbReference type="PROSITE" id="PS50053">
    <property type="entry name" value="UBIQUITIN_2"/>
    <property type="match status" value="1"/>
</dbReference>
<keyword evidence="5 11" id="KW-0812">Transmembrane</keyword>
<dbReference type="InParanoid" id="A0A6J2VD93"/>
<dbReference type="GeneID" id="115811627"/>
<dbReference type="GO" id="GO:0005737">
    <property type="term" value="C:cytoplasm"/>
    <property type="evidence" value="ECO:0007669"/>
    <property type="project" value="UniProtKB-SubCell"/>
</dbReference>
<dbReference type="Proteomes" id="UP000504632">
    <property type="component" value="Chromosome 5"/>
</dbReference>
<evidence type="ECO:0000256" key="4">
    <source>
        <dbReference type="ARBA" id="ARBA00022490"/>
    </source>
</evidence>
<dbReference type="SUPFAM" id="SSF54236">
    <property type="entry name" value="Ubiquitin-like"/>
    <property type="match status" value="1"/>
</dbReference>
<reference evidence="14" key="1">
    <citation type="submission" date="2025-08" db="UniProtKB">
        <authorList>
            <consortium name="RefSeq"/>
        </authorList>
    </citation>
    <scope>IDENTIFICATION</scope>
</reference>
<evidence type="ECO:0000256" key="2">
    <source>
        <dbReference type="ARBA" id="ARBA00004141"/>
    </source>
</evidence>
<feature type="transmembrane region" description="Helical" evidence="11">
    <location>
        <begin position="272"/>
        <end position="291"/>
    </location>
</feature>
<evidence type="ECO:0000256" key="9">
    <source>
        <dbReference type="ARBA" id="ARBA00039931"/>
    </source>
</evidence>
<keyword evidence="4" id="KW-0963">Cytoplasm</keyword>
<sequence length="293" mass="31531">MALIEGVGDEVTLLFGAAFLVLVLVLAWASTHTVEPPEHLLTTDPSNASSTETNSQEPLPPGDITSPSSSLREESKAEPGTEAAAEGQSSPGVDEEGGGERGLPEVAEFGRDGLRHREAASPSLGTQPSASASSATPPPPDASNDTQRNMVLRLKFLNDTERTAQVKPEDTIGYIKRTYFAGQEHQVRLIYQGQLLQDDTQTLASLNLADNCVLHCHISQHATRAVPAGARAADQVHVALNVGSLMVPLFVLMLSVLWYFQIQYRQFFTAPATASLVGITIFFSFVAFGVYRR</sequence>
<keyword evidence="8" id="KW-0539">Nucleus</keyword>
<evidence type="ECO:0000259" key="12">
    <source>
        <dbReference type="PROSITE" id="PS50053"/>
    </source>
</evidence>
<dbReference type="AlphaFoldDB" id="A0A6J2VD93"/>
<dbReference type="PANTHER" id="PTHR14557">
    <property type="entry name" value="PROTEIN C7ORF21"/>
    <property type="match status" value="1"/>
</dbReference>
<dbReference type="GO" id="GO:0005634">
    <property type="term" value="C:nucleus"/>
    <property type="evidence" value="ECO:0007669"/>
    <property type="project" value="UniProtKB-SubCell"/>
</dbReference>
<keyword evidence="6 11" id="KW-1133">Transmembrane helix</keyword>
<evidence type="ECO:0000256" key="3">
    <source>
        <dbReference type="ARBA" id="ARBA00004496"/>
    </source>
</evidence>
<evidence type="ECO:0000313" key="14">
    <source>
        <dbReference type="RefSeq" id="XP_030629778.1"/>
    </source>
</evidence>
<proteinExistence type="predicted"/>
<dbReference type="GO" id="GO:0016020">
    <property type="term" value="C:membrane"/>
    <property type="evidence" value="ECO:0007669"/>
    <property type="project" value="UniProtKB-SubCell"/>
</dbReference>
<evidence type="ECO:0000256" key="5">
    <source>
        <dbReference type="ARBA" id="ARBA00022692"/>
    </source>
</evidence>
<dbReference type="Pfam" id="PF00240">
    <property type="entry name" value="ubiquitin"/>
    <property type="match status" value="1"/>
</dbReference>
<dbReference type="CTD" id="83590"/>
<comment type="subcellular location">
    <subcellularLocation>
        <location evidence="3">Cytoplasm</location>
    </subcellularLocation>
    <subcellularLocation>
        <location evidence="2">Membrane</location>
        <topology evidence="2">Multi-pass membrane protein</topology>
    </subcellularLocation>
    <subcellularLocation>
        <location evidence="1">Nucleus</location>
    </subcellularLocation>
</comment>
<evidence type="ECO:0000313" key="13">
    <source>
        <dbReference type="Proteomes" id="UP000504632"/>
    </source>
</evidence>
<evidence type="ECO:0000256" key="11">
    <source>
        <dbReference type="SAM" id="Phobius"/>
    </source>
</evidence>
<evidence type="ECO:0000256" key="1">
    <source>
        <dbReference type="ARBA" id="ARBA00004123"/>
    </source>
</evidence>
<dbReference type="InterPro" id="IPR029071">
    <property type="entry name" value="Ubiquitin-like_domsf"/>
</dbReference>
<keyword evidence="7 11" id="KW-0472">Membrane</keyword>
<dbReference type="InterPro" id="IPR040352">
    <property type="entry name" value="TMUB1/2"/>
</dbReference>
<dbReference type="PANTHER" id="PTHR14557:SF3">
    <property type="entry name" value="TRANSMEMBRANE AND UBIQUITIN-LIKE DOMAIN-CONTAINING PROTEIN 1"/>
    <property type="match status" value="1"/>
</dbReference>
<protein>
    <recommendedName>
        <fullName evidence="9">Transmembrane and ubiquitin-like domain-containing protein 1</fullName>
    </recommendedName>
</protein>
<feature type="transmembrane region" description="Helical" evidence="11">
    <location>
        <begin position="12"/>
        <end position="29"/>
    </location>
</feature>
<feature type="transmembrane region" description="Helical" evidence="11">
    <location>
        <begin position="238"/>
        <end position="260"/>
    </location>
</feature>
<keyword evidence="13" id="KW-1185">Reference proteome</keyword>
<feature type="region of interest" description="Disordered" evidence="10">
    <location>
        <begin position="37"/>
        <end position="105"/>
    </location>
</feature>
<dbReference type="Gene3D" id="3.10.20.90">
    <property type="entry name" value="Phosphatidylinositol 3-kinase Catalytic Subunit, Chain A, domain 1"/>
    <property type="match status" value="1"/>
</dbReference>
<feature type="compositionally biased region" description="Polar residues" evidence="10">
    <location>
        <begin position="43"/>
        <end position="57"/>
    </location>
</feature>
<dbReference type="OrthoDB" id="161999at2759"/>
<evidence type="ECO:0000256" key="10">
    <source>
        <dbReference type="SAM" id="MobiDB-lite"/>
    </source>
</evidence>
<dbReference type="CDD" id="cd17131">
    <property type="entry name" value="Ubl_TMUB1"/>
    <property type="match status" value="1"/>
</dbReference>
<feature type="region of interest" description="Disordered" evidence="10">
    <location>
        <begin position="119"/>
        <end position="146"/>
    </location>
</feature>
<dbReference type="InterPro" id="IPR000626">
    <property type="entry name" value="Ubiquitin-like_dom"/>
</dbReference>
<dbReference type="RefSeq" id="XP_030629778.1">
    <property type="nucleotide sequence ID" value="XM_030773918.1"/>
</dbReference>
<evidence type="ECO:0000256" key="7">
    <source>
        <dbReference type="ARBA" id="ARBA00023136"/>
    </source>
</evidence>
<gene>
    <name evidence="14" type="primary">tmub1</name>
</gene>
<dbReference type="GO" id="GO:0036503">
    <property type="term" value="P:ERAD pathway"/>
    <property type="evidence" value="ECO:0007669"/>
    <property type="project" value="InterPro"/>
</dbReference>
<name>A0A6J2VD93_CHACN</name>
<feature type="domain" description="Ubiquitin-like" evidence="12">
    <location>
        <begin position="150"/>
        <end position="223"/>
    </location>
</feature>